<reference evidence="3" key="1">
    <citation type="journal article" date="2023" name="Genome Biol. Evol.">
        <title>First Whole Genome Sequence and Flow Cytometry Genome Size Data for the Lichen-Forming Fungus Ramalina farinacea (Ascomycota).</title>
        <authorList>
            <person name="Llewellyn T."/>
            <person name="Mian S."/>
            <person name="Hill R."/>
            <person name="Leitch I.J."/>
            <person name="Gaya E."/>
        </authorList>
    </citation>
    <scope>NUCLEOTIDE SEQUENCE</scope>
    <source>
        <strain evidence="3">LIQ254RAFAR</strain>
    </source>
</reference>
<dbReference type="CDD" id="cd10170">
    <property type="entry name" value="ASKHA_NBD_HSP70"/>
    <property type="match status" value="1"/>
</dbReference>
<proteinExistence type="predicted"/>
<dbReference type="AlphaFoldDB" id="A0AA43QUH2"/>
<dbReference type="GO" id="GO:0140662">
    <property type="term" value="F:ATP-dependent protein folding chaperone"/>
    <property type="evidence" value="ECO:0007669"/>
    <property type="project" value="InterPro"/>
</dbReference>
<sequence>MARKSRASQRQHPGGQTSRQIVIAVDFGTTYSGLAWAQTLKPEIQVPVIQWPDATSGGLEGITNDKVPTEIRYDGQDYTWGFQIPEHDQRHQWFKLDLDPTQTSLTRGLANAHIDPIAAPPSYHKTAEELCTDYLTALRKHAELVIRNKLPASAFISTPIEYVITVPAVWSDAAQLKTRKCAERAGMGQGSALHIISEPEAAAMYALDIMDPHNIKVGDTFILCDAGGGTVDLISYTVNSLKPTLSVRESGPGSGTLCGSTFLNRIFQKYIVDKLSALPGWDDDILEEAVKRFDVVVKRQFRGGLSEEFIIPVPGLRDDPFRGVRRGRLTMTGEQVKEIFEPVVKEVLDLIDQQIKITNLRADVKAVLLVGGFGQNAYLRDRIRAAIGGIEVMQSPNGIAMVEWFLKKGDEVKENSPFRVRFVYAAPTALADSVTPDVGVVCFNDSNNTGPPGHPKNPNVVHLVDLRADLSRIPKHGLEKKTGADGESWYVIEYEVEITYYSAFTKYELIHEGINYGAVTAEYT</sequence>
<name>A0AA43QUH2_9LECA</name>
<evidence type="ECO:0008006" key="5">
    <source>
        <dbReference type="Google" id="ProtNLM"/>
    </source>
</evidence>
<keyword evidence="1" id="KW-0547">Nucleotide-binding</keyword>
<dbReference type="PANTHER" id="PTHR14187:SF82">
    <property type="entry name" value="FAMILY CHAPERONE, PUTATIVE (AFU_ORTHOLOGUE AFUA_7G08575)-RELATED"/>
    <property type="match status" value="1"/>
</dbReference>
<accession>A0AA43QUH2</accession>
<protein>
    <recommendedName>
        <fullName evidence="5">Actin-like ATPase domain-containing protein</fullName>
    </recommendedName>
</protein>
<gene>
    <name evidence="3" type="ORF">OHK93_003130</name>
</gene>
<dbReference type="InterPro" id="IPR043129">
    <property type="entry name" value="ATPase_NBD"/>
</dbReference>
<evidence type="ECO:0000256" key="2">
    <source>
        <dbReference type="ARBA" id="ARBA00022840"/>
    </source>
</evidence>
<dbReference type="EMBL" id="JAPUFD010000016">
    <property type="protein sequence ID" value="MDI1491919.1"/>
    <property type="molecule type" value="Genomic_DNA"/>
</dbReference>
<dbReference type="PANTHER" id="PTHR14187">
    <property type="entry name" value="ALPHA KINASE/ELONGATION FACTOR 2 KINASE"/>
    <property type="match status" value="1"/>
</dbReference>
<dbReference type="PRINTS" id="PR00301">
    <property type="entry name" value="HEATSHOCK70"/>
</dbReference>
<dbReference type="InterPro" id="IPR013126">
    <property type="entry name" value="Hsp_70_fam"/>
</dbReference>
<dbReference type="Gene3D" id="3.90.640.10">
    <property type="entry name" value="Actin, Chain A, domain 4"/>
    <property type="match status" value="1"/>
</dbReference>
<evidence type="ECO:0000313" key="3">
    <source>
        <dbReference type="EMBL" id="MDI1491919.1"/>
    </source>
</evidence>
<organism evidence="3 4">
    <name type="scientific">Ramalina farinacea</name>
    <dbReference type="NCBI Taxonomy" id="258253"/>
    <lineage>
        <taxon>Eukaryota</taxon>
        <taxon>Fungi</taxon>
        <taxon>Dikarya</taxon>
        <taxon>Ascomycota</taxon>
        <taxon>Pezizomycotina</taxon>
        <taxon>Lecanoromycetes</taxon>
        <taxon>OSLEUM clade</taxon>
        <taxon>Lecanoromycetidae</taxon>
        <taxon>Lecanorales</taxon>
        <taxon>Lecanorineae</taxon>
        <taxon>Ramalinaceae</taxon>
        <taxon>Ramalina</taxon>
    </lineage>
</organism>
<dbReference type="SUPFAM" id="SSF53067">
    <property type="entry name" value="Actin-like ATPase domain"/>
    <property type="match status" value="2"/>
</dbReference>
<keyword evidence="2" id="KW-0067">ATP-binding</keyword>
<dbReference type="Gene3D" id="3.30.420.40">
    <property type="match status" value="2"/>
</dbReference>
<dbReference type="GO" id="GO:0005524">
    <property type="term" value="F:ATP binding"/>
    <property type="evidence" value="ECO:0007669"/>
    <property type="project" value="UniProtKB-KW"/>
</dbReference>
<dbReference type="Proteomes" id="UP001161017">
    <property type="component" value="Unassembled WGS sequence"/>
</dbReference>
<keyword evidence="4" id="KW-1185">Reference proteome</keyword>
<evidence type="ECO:0000256" key="1">
    <source>
        <dbReference type="ARBA" id="ARBA00022741"/>
    </source>
</evidence>
<dbReference type="Pfam" id="PF00012">
    <property type="entry name" value="HSP70"/>
    <property type="match status" value="1"/>
</dbReference>
<evidence type="ECO:0000313" key="4">
    <source>
        <dbReference type="Proteomes" id="UP001161017"/>
    </source>
</evidence>
<comment type="caution">
    <text evidence="3">The sequence shown here is derived from an EMBL/GenBank/DDBJ whole genome shotgun (WGS) entry which is preliminary data.</text>
</comment>